<dbReference type="InterPro" id="IPR020806">
    <property type="entry name" value="PKS_PP-bd"/>
</dbReference>
<dbReference type="FunFam" id="1.10.1200.10:FF:000005">
    <property type="entry name" value="Nonribosomal peptide synthetase 1"/>
    <property type="match status" value="1"/>
</dbReference>
<accession>A0A8H3XR95</accession>
<dbReference type="Proteomes" id="UP000465221">
    <property type="component" value="Unassembled WGS sequence"/>
</dbReference>
<dbReference type="InterPro" id="IPR036736">
    <property type="entry name" value="ACP-like_sf"/>
</dbReference>
<dbReference type="InterPro" id="IPR000873">
    <property type="entry name" value="AMP-dep_synth/lig_dom"/>
</dbReference>
<dbReference type="PROSITE" id="PS00455">
    <property type="entry name" value="AMP_BINDING"/>
    <property type="match status" value="2"/>
</dbReference>
<dbReference type="Pfam" id="PF00501">
    <property type="entry name" value="AMP-binding"/>
    <property type="match status" value="3"/>
</dbReference>
<dbReference type="GO" id="GO:0044550">
    <property type="term" value="P:secondary metabolite biosynthetic process"/>
    <property type="evidence" value="ECO:0007669"/>
    <property type="project" value="TreeGrafter"/>
</dbReference>
<dbReference type="CDD" id="cd19542">
    <property type="entry name" value="CT_NRPS-like"/>
    <property type="match status" value="1"/>
</dbReference>
<evidence type="ECO:0000256" key="2">
    <source>
        <dbReference type="ARBA" id="ARBA00022553"/>
    </source>
</evidence>
<dbReference type="CDD" id="cd19534">
    <property type="entry name" value="E_NRPS"/>
    <property type="match status" value="1"/>
</dbReference>
<dbReference type="NCBIfam" id="NF003417">
    <property type="entry name" value="PRK04813.1"/>
    <property type="match status" value="3"/>
</dbReference>
<dbReference type="CDD" id="cd05918">
    <property type="entry name" value="A_NRPS_SidN3_like"/>
    <property type="match status" value="3"/>
</dbReference>
<organism evidence="7 8">
    <name type="scientific">Aspergillus udagawae</name>
    <dbReference type="NCBI Taxonomy" id="91492"/>
    <lineage>
        <taxon>Eukaryota</taxon>
        <taxon>Fungi</taxon>
        <taxon>Dikarya</taxon>
        <taxon>Ascomycota</taxon>
        <taxon>Pezizomycotina</taxon>
        <taxon>Eurotiomycetes</taxon>
        <taxon>Eurotiomycetidae</taxon>
        <taxon>Eurotiales</taxon>
        <taxon>Aspergillaceae</taxon>
        <taxon>Aspergillus</taxon>
        <taxon>Aspergillus subgen. Fumigati</taxon>
    </lineage>
</organism>
<feature type="domain" description="Carrier" evidence="6">
    <location>
        <begin position="3505"/>
        <end position="3581"/>
    </location>
</feature>
<protein>
    <submittedName>
        <fullName evidence="7">Nonribosomal peptide synthetase 12</fullName>
    </submittedName>
</protein>
<dbReference type="CDD" id="cd19545">
    <property type="entry name" value="FUM14_C_NRPS-like"/>
    <property type="match status" value="1"/>
</dbReference>
<dbReference type="InterPro" id="IPR010071">
    <property type="entry name" value="AA_adenyl_dom"/>
</dbReference>
<keyword evidence="4" id="KW-0677">Repeat</keyword>
<dbReference type="PROSITE" id="PS50075">
    <property type="entry name" value="CARRIER"/>
    <property type="match status" value="3"/>
</dbReference>
<dbReference type="FunFam" id="3.40.50.12780:FF:000014">
    <property type="entry name" value="Nonribosomal peptide synthetase 1"/>
    <property type="match status" value="2"/>
</dbReference>
<dbReference type="InterPro" id="IPR006162">
    <property type="entry name" value="Ppantetheine_attach_site"/>
</dbReference>
<evidence type="ECO:0000256" key="5">
    <source>
        <dbReference type="ARBA" id="ARBA00029454"/>
    </source>
</evidence>
<dbReference type="GO" id="GO:0005737">
    <property type="term" value="C:cytoplasm"/>
    <property type="evidence" value="ECO:0007669"/>
    <property type="project" value="TreeGrafter"/>
</dbReference>
<dbReference type="Gene3D" id="1.10.1200.10">
    <property type="entry name" value="ACP-like"/>
    <property type="match status" value="3"/>
</dbReference>
<dbReference type="InterPro" id="IPR001242">
    <property type="entry name" value="Condensation_dom"/>
</dbReference>
<dbReference type="SUPFAM" id="SSF47336">
    <property type="entry name" value="ACP-like"/>
    <property type="match status" value="3"/>
</dbReference>
<comment type="similarity">
    <text evidence="5">Belongs to the NRP synthetase family.</text>
</comment>
<keyword evidence="3" id="KW-0436">Ligase</keyword>
<dbReference type="FunFam" id="3.30.559.30:FF:000003">
    <property type="entry name" value="Nonribosomal peptide synthase SidD"/>
    <property type="match status" value="1"/>
</dbReference>
<dbReference type="SUPFAM" id="SSF52777">
    <property type="entry name" value="CoA-dependent acyltransferases"/>
    <property type="match status" value="8"/>
</dbReference>
<dbReference type="Gene3D" id="3.30.300.30">
    <property type="match status" value="3"/>
</dbReference>
<gene>
    <name evidence="7" type="ORF">IFM46972_11167</name>
</gene>
<dbReference type="InterPro" id="IPR009081">
    <property type="entry name" value="PP-bd_ACP"/>
</dbReference>
<dbReference type="InterPro" id="IPR042099">
    <property type="entry name" value="ANL_N_sf"/>
</dbReference>
<keyword evidence="1" id="KW-0596">Phosphopantetheine</keyword>
<reference evidence="7 8" key="1">
    <citation type="submission" date="2020-01" db="EMBL/GenBank/DDBJ databases">
        <title>Draft genome sequence of Aspergillus udagawae IFM 46972.</title>
        <authorList>
            <person name="Takahashi H."/>
            <person name="Yaguchi T."/>
        </authorList>
    </citation>
    <scope>NUCLEOTIDE SEQUENCE [LARGE SCALE GENOMIC DNA]</scope>
    <source>
        <strain evidence="7 8">IFM 46972</strain>
    </source>
</reference>
<dbReference type="PROSITE" id="PS00012">
    <property type="entry name" value="PHOSPHOPANTETHEINE"/>
    <property type="match status" value="2"/>
</dbReference>
<dbReference type="GO" id="GO:0043041">
    <property type="term" value="P:amino acid activation for nonribosomal peptide biosynthetic process"/>
    <property type="evidence" value="ECO:0007669"/>
    <property type="project" value="TreeGrafter"/>
</dbReference>
<dbReference type="InterPro" id="IPR023213">
    <property type="entry name" value="CAT-like_dom_sf"/>
</dbReference>
<proteinExistence type="inferred from homology"/>
<dbReference type="GO" id="GO:0016874">
    <property type="term" value="F:ligase activity"/>
    <property type="evidence" value="ECO:0007669"/>
    <property type="project" value="UniProtKB-KW"/>
</dbReference>
<evidence type="ECO:0000313" key="7">
    <source>
        <dbReference type="EMBL" id="GFF58649.1"/>
    </source>
</evidence>
<dbReference type="Pfam" id="PF00550">
    <property type="entry name" value="PP-binding"/>
    <property type="match status" value="3"/>
</dbReference>
<dbReference type="InterPro" id="IPR045851">
    <property type="entry name" value="AMP-bd_C_sf"/>
</dbReference>
<dbReference type="Gene3D" id="3.40.50.12780">
    <property type="entry name" value="N-terminal domain of ligase-like"/>
    <property type="match status" value="3"/>
</dbReference>
<feature type="domain" description="Carrier" evidence="6">
    <location>
        <begin position="819"/>
        <end position="892"/>
    </location>
</feature>
<dbReference type="Gene3D" id="3.30.559.10">
    <property type="entry name" value="Chloramphenicol acetyltransferase-like domain"/>
    <property type="match status" value="4"/>
</dbReference>
<dbReference type="EMBL" id="BLKC01000182">
    <property type="protein sequence ID" value="GFF58649.1"/>
    <property type="molecule type" value="Genomic_DNA"/>
</dbReference>
<evidence type="ECO:0000313" key="8">
    <source>
        <dbReference type="Proteomes" id="UP000465221"/>
    </source>
</evidence>
<name>A0A8H3XR95_9EURO</name>
<dbReference type="InterPro" id="IPR020845">
    <property type="entry name" value="AMP-binding_CS"/>
</dbReference>
<evidence type="ECO:0000256" key="4">
    <source>
        <dbReference type="ARBA" id="ARBA00022737"/>
    </source>
</evidence>
<dbReference type="NCBIfam" id="TIGR01733">
    <property type="entry name" value="AA-adenyl-dom"/>
    <property type="match status" value="2"/>
</dbReference>
<dbReference type="SMART" id="SM00823">
    <property type="entry name" value="PKS_PP"/>
    <property type="match status" value="2"/>
</dbReference>
<comment type="caution">
    <text evidence="7">The sequence shown here is derived from an EMBL/GenBank/DDBJ whole genome shotgun (WGS) entry which is preliminary data.</text>
</comment>
<dbReference type="PANTHER" id="PTHR45527:SF16">
    <property type="entry name" value="NONRIBOSOMAL PEPTIDE SYNTHASE ATNA-RELATED"/>
    <property type="match status" value="1"/>
</dbReference>
<feature type="domain" description="Carrier" evidence="6">
    <location>
        <begin position="1920"/>
        <end position="1996"/>
    </location>
</feature>
<dbReference type="SUPFAM" id="SSF56801">
    <property type="entry name" value="Acetyl-CoA synthetase-like"/>
    <property type="match status" value="3"/>
</dbReference>
<dbReference type="Pfam" id="PF00668">
    <property type="entry name" value="Condensation"/>
    <property type="match status" value="4"/>
</dbReference>
<dbReference type="PANTHER" id="PTHR45527">
    <property type="entry name" value="NONRIBOSOMAL PEPTIDE SYNTHETASE"/>
    <property type="match status" value="1"/>
</dbReference>
<evidence type="ECO:0000259" key="6">
    <source>
        <dbReference type="PROSITE" id="PS50075"/>
    </source>
</evidence>
<sequence>MAIIQHEDGSLPPAEKCLFPVRSDGNLPGDTATKPWAVTSLCSCALKQAGIFYSSPCSPCCLNNVPTSKQRDPLFYIATIWALLLWEYAEVDTAQVGIQEISSPTDERGRKKHMKLLAASRSQNTTLYQLSNGKGWSLSKGTPDHFPYFNTGIVLHHGSSRPDTPESDVLTAENDEETCDVILVIDTTQSQWYLLYKTAVLSSGQAGHLASFLGEAARTVMKLEDSDRTVSPLQLSVTVPTQQGLIRKWNRAAPVQPSDAAIHQIIRDVAMANPGHPALVASDGELTYGQLDNLSSRLARHLQEKGVQSGMLIPVCFSKTLWAVVAMLAINKAGAAFVTLDASQPPSRLRSIIKQLENPPLGLASPDNQALLGELITPTLAVSNDILSHLPIKTATHNAHDWPVEATAPAYCFFTSGSTGEPKGCLVDHAALASVSTHCNALHLDSTARVLQFASFSFGVSLIEIWCALSAGGTVCMPSDSDRVSRLGDAIQTMGINWAFVTPTVLSTLHPDMVPGLRRILVAGEALKKAQISVWASRTRLFQAYGFTEWAGICCVSPQIHTIADIGLIGSPANARCWLIKPGEPENLAPLGAVGEIVVEGPSLAQGYLHSPEKSAASFLQAPTWRKQGILATLDGKGNVQDNSSRWYKTGDLAFYDSNGLLRYVSRKDRQVKVRGQRIDLGEPEFYIAKASPLFRQAVIDAIVPADGDGVASLMAFVPAPSAVGSSTNGAVHNGDAFFMDPNEDFVASVHQVIEYLEQRLPDVMIPRIFLLIRSMPLTVTGKIDRLRLRQEAQRLRYEALLRLTGTARPSVVTNPPKTAHEYLIHGLVVDVLRLNGDQVGMEHDFFALGGDSVKAMKLVSRARKAGIELTVKHVFGSSQLSEMSRIAAELDQTPSVELYQLEPFALVDAYSKPILIAAAKEQCRVEEDQIEDIYPCTPLQEGMMALSAAKPGAYIARFVHRLQPHVNPARVRQSWEAVVQACPILRTRIVSGPDGGMFQVVLHENFQWDKYGESAGATKESYMEKRQTEPLMLGDPLVHAALLPGSTSDSHTGSDSSIYLIITMHHSVCDRWASRLLMDLLENAYDGQELAHSPMTPFMHYMQQQLGDSYAPEFWKKQFQYLGAEVFPALPSPGYAPIPRDSCQRSIICRKDAPSGYTISNVLRLAWALVISHHTSSPDVVFGVTVSGRAAPVANIEQMVAPIVATVPLRVQFNPTDTVLDALSVLQKRSTEMIPFEQFGLQRIRKLSSDAADACSYQSQLVVQPLWADEQRPLLTTLEAGAAVAGGFASCALSVVCSLTASGQVDVVLEFDSLVISTAAAERILRHFEQVVQVLLADPQCALANVPLLSEADVSQLQQWSGKQTHVDPQCVHAIIKQRCVEYPTSTAIWAWDGKLSYTELDQLSDSLAAELATSYDIQPEVIVPICMERSRWTTVAILGVIKAGGAFALLDPSQPQTRLQNICRRINARVVLTSQRNIEVALHLAAAALIIDEQTSHSWPSSPTIPSIPGKPNSTLYVAFTSGSTGTPKGVVVEHQSFCASALALNDTTQVTRHSRLLQFAGYSFDGSIMETLSALMAGACLCVPSDFQRRNELASATKEFCLTHAHLTPSLARHVLRDNPDFTKVLVSVGESLTPSDVASWASSNPQCRVMNGYGPAECAVSTTIQPLITTDSSPQNIGFPLAGVCCWVVHPENHEILLPVGAVGELLVEGPTVAREYLNDPVQSAAAFISSPLPWMHKIRPHGPHGRIYRTGDLVRYNSDGSLQYVGRRDSQVKLRGQRIELGEVEKHVNQCWPGLSGVAVEMVTFTTPSASTQSLIGFIVTDASNETSSPTVHLSGDLLLTTPPPSFQAQAAAAHSRLCDSMPRFMVPEVFLPVRALPQSAAGKLDRRRLRNLAQTCSDEQLALYRSDVITQKRAPGSDSERVMQAVWSHVLNHPVEEIGVDDNFYHLGGDSITAMQIVAQARAKGLAVSLDEIMRHKTISQIVLNITSSNPVLHHQGQEDEMDVEFPLSPIQQMFIDHQAQSGGWNRFNQTFLLRLAQPISLDQLRQATSTVLARHSMLRARYARLPDDHWSQRITSLPGVHNQNDYCPCTAHDVQSRAHMHKITAATSQTINIETGPLAAINLFNVLEDASQHLFLVVHHLVVDLVSWRIILADFESILKGETLPKTIDSISFQAWSRIQSRHAEQMLTPKAAFPIDLPQTYHEDPRLFWFASPDQPNRIMDTQLRTFTLNEKATQLLLGAANHTFDTQPVEVLHAALLHSFLQAFPNRATPVSFSESHGREVWDPAIDLAQTVGWFTVAWPVVIPELERFGRDNLLEAVRRVKDARRAVPSKGWAYFASRYLHPDGRKTFQMDHPMELIFNYAGEFQQLEHADALFVAESHEAQGALDAGEDIQRFGIFEVFASVQRGRLQCQFMYPREVQHQDMIDAWIAKYQQTLEDAGSYLVAASQASDHIPYTLADFPLMLSLVYPQLKELVQITLPSLGISMDNVEDIYPCSPSQRGMLIAQAKKANNYNASVTWQIQSRENATSGKLNFQRLYDACCQVIQRHAALRTVFVDSSSPESYMDQVVLRHVRPEAVIKQSVMSESDQLPSGRLGGWPKGQLMHQFHLCRVKNDTDEQLLLRLDMSHTIMDRTTMQIIERDICLAYEGKLPTGRGPLYSEYIAYIGRQDHDAASRYWQRYLEGVEPCEFPSINPDATKRGLEDEWGHVSRTLKDSTLGESSVDSFCRQHNVTIWNLAGLAWALVLRSFTNSDNICFGYVKSGRDLPIDGIADAVGAILNPLTCRIAFDQNATVEDTLHQLQDEYLQSLRYQSFSLSDVHRLAGITSGALFNTSVGVQTGQIARDGETVLDFYTMAMEDGAEDDLVVGITPNSDHLVLNLRYKRTLLSDFQASSVIATFEKAIQSIITTSGSTSVTAVDIFSEHDHNLIWTRNQVVPPLVEACVHDIIHQRCLEYPDSEAVCDTEGSLSYRELDELSTRLARYLTTECGGIAANEVVPICLEKSRWTPVAMVGVLKAGGTLLLLETSYPQQRRKEICDEVHARIVVTSPTHVAESRELAPTVVLLSTDDLAWAQSTQQSTDVSLPRVQPHHSLYVVFTSGSTGKPKGLVVGHGSYCSDARDHIAAWQLTRHSRVTQFSSYAFDMSILEQLSVLMAGACVCVVTDEQRKNNFNEVALALNANFAMLVPSVARLFRPEDLPTIKSLMLAGECMTETDVSSWAAHVTLINGYGPAECSALSVVQSSISPTSDPRNVGYPIGCVLWIVDPNDHNRLVPHGAIGELLIEGPIVGKGYINQPEKTAQAFISAPSWLRALRPEQQTAGRLYMSGDLVRSNPDGSLTVIGRKDRQVKLRGQRLELAEVEVHVLRCFGDAARDVVAEMIAPAGTTKSQLVALVLQPEDQINSEEHCSTSPNDSFAGPSEEFASQVAAAEVRLRQALPEFMVPAVFLPLRQMPRTHSGKVDRIRLRNLVASMDLDELQKYRAVSSSSTSAQLSNNPPSTPAECTIADIWAQVLDLPVDTISANDNFFLRGGHSIDAMKAAALGRAAGLSFTVADIFAHPILADLAREAVPKMVNGNSHCSKSSALSRPFSLASADSGQSLHAQMCAQGRIPRNSTLEDFLPATQAQFFFIERKTYHSYNWTIKGGSVSMDRLRAACQALLDRYSILRTSFVQYEGRPMQMVLGNVDAEIREYHCADGQEPLDLCRVQWESTELPQLNVMDGSLPVKFSLISAPQQVVLTIQISHAQWDGVSIPKLFGDFAALYNQTALPPTSDFSQYVYHRTAPSEEAKEQDPTFQFWREYLKDATMATPFPPLPLTLCAEQSHQTLWTFKGISPPPSLPAGVTMATLVKSASAFFLAHHLSARDVVFGHTVNGRNIPMDNIESLLGCCLNFIPLRITFPESFAEWTVLDLMNHAQHQYIRALPHEHVELRSIFQHSTSWPAETPLSFIVQHQNIDLSYRLPLRGQVSNGVSKADAHAEEDDDLLDVRFSRLAVFDPLEEVWVFTEPHPDRLEVQVCANSRVLPQELATALSNGICSIIEQFAADPSMRLADVRF</sequence>
<evidence type="ECO:0000256" key="3">
    <source>
        <dbReference type="ARBA" id="ARBA00022598"/>
    </source>
</evidence>
<dbReference type="FunFam" id="3.30.300.30:FF:000015">
    <property type="entry name" value="Nonribosomal peptide synthase SidD"/>
    <property type="match status" value="3"/>
</dbReference>
<dbReference type="FunFam" id="3.30.559.10:FF:000016">
    <property type="entry name" value="Nonribosomal peptide synthase Pes1"/>
    <property type="match status" value="1"/>
</dbReference>
<keyword evidence="2" id="KW-0597">Phosphoprotein</keyword>
<dbReference type="Gene3D" id="3.30.559.30">
    <property type="entry name" value="Nonribosomal peptide synthetase, condensation domain"/>
    <property type="match status" value="4"/>
</dbReference>
<evidence type="ECO:0000256" key="1">
    <source>
        <dbReference type="ARBA" id="ARBA00022450"/>
    </source>
</evidence>
<dbReference type="FunFam" id="3.30.559.30:FF:000002">
    <property type="entry name" value="Nonribosomal peptide synthase Pes1"/>
    <property type="match status" value="1"/>
</dbReference>
<dbReference type="GO" id="GO:0031177">
    <property type="term" value="F:phosphopantetheine binding"/>
    <property type="evidence" value="ECO:0007669"/>
    <property type="project" value="InterPro"/>
</dbReference>